<dbReference type="InterPro" id="IPR012341">
    <property type="entry name" value="6hp_glycosidase-like_sf"/>
</dbReference>
<accession>A0A2M9CEA1</accession>
<gene>
    <name evidence="2" type="ORF">CLV28_2021</name>
</gene>
<feature type="chain" id="PRO_5038904327" evidence="1">
    <location>
        <begin position="24"/>
        <end position="472"/>
    </location>
</feature>
<dbReference type="Proteomes" id="UP000231693">
    <property type="component" value="Unassembled WGS sequence"/>
</dbReference>
<dbReference type="OrthoDB" id="3806982at2"/>
<dbReference type="PANTHER" id="PTHR31616">
    <property type="entry name" value="TREHALASE"/>
    <property type="match status" value="1"/>
</dbReference>
<dbReference type="SUPFAM" id="SSF48208">
    <property type="entry name" value="Six-hairpin glycosidases"/>
    <property type="match status" value="1"/>
</dbReference>
<dbReference type="EMBL" id="PGFE01000003">
    <property type="protein sequence ID" value="PJJ70192.1"/>
    <property type="molecule type" value="Genomic_DNA"/>
</dbReference>
<dbReference type="RefSeq" id="WP_100423205.1">
    <property type="nucleotide sequence ID" value="NZ_BOOX01000001.1"/>
</dbReference>
<dbReference type="AlphaFoldDB" id="A0A2M9CEA1"/>
<comment type="caution">
    <text evidence="2">The sequence shown here is derived from an EMBL/GenBank/DDBJ whole genome shotgun (WGS) entry which is preliminary data.</text>
</comment>
<dbReference type="GO" id="GO:0005975">
    <property type="term" value="P:carbohydrate metabolic process"/>
    <property type="evidence" value="ECO:0007669"/>
    <property type="project" value="InterPro"/>
</dbReference>
<evidence type="ECO:0000313" key="3">
    <source>
        <dbReference type="Proteomes" id="UP000231693"/>
    </source>
</evidence>
<feature type="signal peptide" evidence="1">
    <location>
        <begin position="1"/>
        <end position="23"/>
    </location>
</feature>
<evidence type="ECO:0000256" key="1">
    <source>
        <dbReference type="SAM" id="SignalP"/>
    </source>
</evidence>
<dbReference type="GO" id="GO:0004553">
    <property type="term" value="F:hydrolase activity, hydrolyzing O-glycosyl compounds"/>
    <property type="evidence" value="ECO:0007669"/>
    <property type="project" value="TreeGrafter"/>
</dbReference>
<organism evidence="2 3">
    <name type="scientific">Sediminihabitans luteus</name>
    <dbReference type="NCBI Taxonomy" id="1138585"/>
    <lineage>
        <taxon>Bacteria</taxon>
        <taxon>Bacillati</taxon>
        <taxon>Actinomycetota</taxon>
        <taxon>Actinomycetes</taxon>
        <taxon>Micrococcales</taxon>
        <taxon>Cellulomonadaceae</taxon>
        <taxon>Sediminihabitans</taxon>
    </lineage>
</organism>
<keyword evidence="3" id="KW-1185">Reference proteome</keyword>
<reference evidence="2 3" key="1">
    <citation type="submission" date="2017-11" db="EMBL/GenBank/DDBJ databases">
        <title>Genomic Encyclopedia of Archaeal and Bacterial Type Strains, Phase II (KMG-II): From Individual Species to Whole Genera.</title>
        <authorList>
            <person name="Goeker M."/>
        </authorList>
    </citation>
    <scope>NUCLEOTIDE SEQUENCE [LARGE SCALE GENOMIC DNA]</scope>
    <source>
        <strain evidence="2 3">DSM 25478</strain>
    </source>
</reference>
<name>A0A2M9CEA1_9CELL</name>
<dbReference type="Gene3D" id="1.50.10.10">
    <property type="match status" value="1"/>
</dbReference>
<dbReference type="InterPro" id="IPR008928">
    <property type="entry name" value="6-hairpin_glycosidase_sf"/>
</dbReference>
<keyword evidence="1" id="KW-0732">Signal</keyword>
<protein>
    <submittedName>
        <fullName evidence="2">GH15 family glucan-1,4-alpha-glucosidase</fullName>
    </submittedName>
</protein>
<evidence type="ECO:0000313" key="2">
    <source>
        <dbReference type="EMBL" id="PJJ70192.1"/>
    </source>
</evidence>
<dbReference type="PANTHER" id="PTHR31616:SF0">
    <property type="entry name" value="GLUCAN 1,4-ALPHA-GLUCOSIDASE"/>
    <property type="match status" value="1"/>
</dbReference>
<sequence>MLQVTPRRRGLLAITAGCLAVVAAATTALDDAVPAHVPPGAVASPDDAVVALYQDGVEILADGSVRPLPAGSGVTYLAGSRVVDPGGPGAVAGRPLADPGPDAGLRGAVLARAETSAAWLAGGRLPGAGTRFAALGESALLDLRALVLDGGAAVAGIEPHWRYVWPRDASFAAVALARTGHVGDAVEVLEFLASVQHDDGTFEARYLPDASGVPDDRAAQADGAGWALWAVDEVVAATARDDGPASAPSAAEVRARLSGLTTRSTDAVLALVATPDGLPPASPDYWEVSAPELTLGTAAPLLAGLEASSRTHAAWHDDAGAERAAAGAARLRTGIETTFGSAGYPREISGGPSDAATAFALPPFQPTPLRGADDAWRASVTDMLRPAGGLAPGGSWRRDGISWTPQTALYALTAASTGDRDQALHWLGWIDEHRTASGAIPEKVLADGSPAAVAPLAWTSALVVIALDELDR</sequence>
<proteinExistence type="predicted"/>